<feature type="non-terminal residue" evidence="2">
    <location>
        <position position="355"/>
    </location>
</feature>
<feature type="compositionally biased region" description="Basic residues" evidence="1">
    <location>
        <begin position="186"/>
        <end position="201"/>
    </location>
</feature>
<accession>A0A6J4TWA0</accession>
<evidence type="ECO:0000256" key="1">
    <source>
        <dbReference type="SAM" id="MobiDB-lite"/>
    </source>
</evidence>
<feature type="compositionally biased region" description="Basic and acidic residues" evidence="1">
    <location>
        <begin position="344"/>
        <end position="355"/>
    </location>
</feature>
<organism evidence="2">
    <name type="scientific">uncultured Sphingomonadaceae bacterium</name>
    <dbReference type="NCBI Taxonomy" id="169976"/>
    <lineage>
        <taxon>Bacteria</taxon>
        <taxon>Pseudomonadati</taxon>
        <taxon>Pseudomonadota</taxon>
        <taxon>Alphaproteobacteria</taxon>
        <taxon>Sphingomonadales</taxon>
        <taxon>Sphingomonadaceae</taxon>
        <taxon>environmental samples</taxon>
    </lineage>
</organism>
<reference evidence="2" key="1">
    <citation type="submission" date="2020-02" db="EMBL/GenBank/DDBJ databases">
        <authorList>
            <person name="Meier V. D."/>
        </authorList>
    </citation>
    <scope>NUCLEOTIDE SEQUENCE</scope>
    <source>
        <strain evidence="2">AVDCRST_MAG91</strain>
    </source>
</reference>
<feature type="region of interest" description="Disordered" evidence="1">
    <location>
        <begin position="1"/>
        <end position="50"/>
    </location>
</feature>
<sequence length="355" mass="37803">GRTALRTEDTRARPHSRRTLGGAAARRSGSRGDQGRAARRRRRHAPLGAAVRRGRSGGLFPCLQSRQDIARDRSGERGGAGAGPRLGCAIGCGDREFQGRRPRPLRARLRLPLGAEPRPRLLLDHRFRPERTLCLPRRIRFHHPGYGGGDVADGRAGRGAAKSRHRLCRHLHRPLFHGGDPGGASRARRFGQGRAHRHGTSRHASVGARQSGAELDGVWQGPAPHGQRPRQSGALPGVQGHGWRGNRRGRERASVRTSLRDPGPAGACARRALPHKSGASGSPGGAHPAAAGSDEQAVPSGVFRSSGSSGNTSGTNQSARCRFRRSAGGSPRDEASGAPPRPCIADRDRWQAPGC</sequence>
<protein>
    <submittedName>
        <fullName evidence="2">L-carnitine dehydratase/bile acid-inducible protein F</fullName>
    </submittedName>
</protein>
<feature type="non-terminal residue" evidence="2">
    <location>
        <position position="1"/>
    </location>
</feature>
<dbReference type="AlphaFoldDB" id="A0A6J4TWA0"/>
<proteinExistence type="predicted"/>
<evidence type="ECO:0000313" key="2">
    <source>
        <dbReference type="EMBL" id="CAA9534092.1"/>
    </source>
</evidence>
<name>A0A6J4TWA0_9SPHN</name>
<feature type="compositionally biased region" description="Low complexity" evidence="1">
    <location>
        <begin position="277"/>
        <end position="293"/>
    </location>
</feature>
<feature type="compositionally biased region" description="Basic and acidic residues" evidence="1">
    <location>
        <begin position="1"/>
        <end position="12"/>
    </location>
</feature>
<gene>
    <name evidence="2" type="ORF">AVDCRST_MAG91-3218</name>
</gene>
<dbReference type="EMBL" id="CADCVX010000561">
    <property type="protein sequence ID" value="CAA9534092.1"/>
    <property type="molecule type" value="Genomic_DNA"/>
</dbReference>
<feature type="region of interest" description="Disordered" evidence="1">
    <location>
        <begin position="172"/>
        <end position="355"/>
    </location>
</feature>
<feature type="compositionally biased region" description="Low complexity" evidence="1">
    <location>
        <begin position="305"/>
        <end position="316"/>
    </location>
</feature>